<dbReference type="AlphaFoldDB" id="A0A0B6C6R4"/>
<keyword evidence="7" id="KW-0223">Dioxygenase</keyword>
<gene>
    <name evidence="7" type="primary">DIOX3</name>
</gene>
<dbReference type="GO" id="GO:0002238">
    <property type="term" value="P:response to molecule of fungal origin"/>
    <property type="evidence" value="ECO:0007669"/>
    <property type="project" value="UniProtKB-ARBA"/>
</dbReference>
<dbReference type="GO" id="GO:0016706">
    <property type="term" value="F:2-oxoglutarate-dependent dioxygenase activity"/>
    <property type="evidence" value="ECO:0007669"/>
    <property type="project" value="UniProtKB-ARBA"/>
</dbReference>
<dbReference type="FunFam" id="2.60.120.330:FF:000001">
    <property type="entry name" value="Protein SRG1"/>
    <property type="match status" value="1"/>
</dbReference>
<dbReference type="Pfam" id="PF03171">
    <property type="entry name" value="2OG-FeII_Oxy"/>
    <property type="match status" value="1"/>
</dbReference>
<evidence type="ECO:0000256" key="4">
    <source>
        <dbReference type="ARBA" id="ARBA00023004"/>
    </source>
</evidence>
<dbReference type="GO" id="GO:0009805">
    <property type="term" value="P:coumarin biosynthetic process"/>
    <property type="evidence" value="ECO:0007669"/>
    <property type="project" value="UniProtKB-ARBA"/>
</dbReference>
<evidence type="ECO:0000256" key="1">
    <source>
        <dbReference type="ARBA" id="ARBA00008056"/>
    </source>
</evidence>
<evidence type="ECO:0000259" key="6">
    <source>
        <dbReference type="PROSITE" id="PS51471"/>
    </source>
</evidence>
<evidence type="ECO:0000256" key="2">
    <source>
        <dbReference type="ARBA" id="ARBA00022723"/>
    </source>
</evidence>
<dbReference type="InterPro" id="IPR005123">
    <property type="entry name" value="Oxoglu/Fe-dep_dioxygenase_dom"/>
</dbReference>
<dbReference type="PANTHER" id="PTHR47991">
    <property type="entry name" value="OXOGLUTARATE/IRON-DEPENDENT DIOXYGENASE"/>
    <property type="match status" value="1"/>
</dbReference>
<evidence type="ECO:0000256" key="5">
    <source>
        <dbReference type="RuleBase" id="RU003682"/>
    </source>
</evidence>
<dbReference type="InterPro" id="IPR027443">
    <property type="entry name" value="IPNS-like_sf"/>
</dbReference>
<accession>A0A0B6C6R4</accession>
<keyword evidence="4 5" id="KW-0408">Iron</keyword>
<evidence type="ECO:0000256" key="3">
    <source>
        <dbReference type="ARBA" id="ARBA00023002"/>
    </source>
</evidence>
<keyword evidence="3 5" id="KW-0560">Oxidoreductase</keyword>
<dbReference type="Gene3D" id="2.60.120.330">
    <property type="entry name" value="B-lactam Antibiotic, Isopenicillin N Synthase, Chain"/>
    <property type="match status" value="1"/>
</dbReference>
<proteinExistence type="evidence at transcript level"/>
<name>A0A0B6C6R4_OCIBA</name>
<dbReference type="GO" id="GO:0046872">
    <property type="term" value="F:metal ion binding"/>
    <property type="evidence" value="ECO:0007669"/>
    <property type="project" value="UniProtKB-KW"/>
</dbReference>
<comment type="similarity">
    <text evidence="1 5">Belongs to the iron/ascorbate-dependent oxidoreductase family.</text>
</comment>
<dbReference type="InterPro" id="IPR050295">
    <property type="entry name" value="Plant_2OG-oxidoreductases"/>
</dbReference>
<sequence>MAESKLGSLGKSLKVPMVQELVKENLVGIPSRYIRRDLDHHHHHHHHHTLSSSLQIPVIDMHNLFHQESVDSELDKLHNACKQWGFFQLINHRVESAVVENMKAEVKGFFDMAIEEKMKLSQEEGEVEGYGQLFVLSEEQKLDWADLFYMITLPTSIRNPNLIAKLPPSFRAAIEAYSREVEVVAVKILKAITKTLGMKAEEMEAVFGGAMQSMRMTYYPPCPQPELAIGLSPHSDVSTITILLQVNDTDGLQIRKDGAWIPVSPLPDAFIVNIGDALEIVSNGAYRSIEHRACVNGDRERMSVATFVHPKVDGEVGPAASLVGPETPAKFGRIGAAEYLKGIFFQGA</sequence>
<evidence type="ECO:0000313" key="7">
    <source>
        <dbReference type="EMBL" id="AJI44437.1"/>
    </source>
</evidence>
<keyword evidence="2 5" id="KW-0479">Metal-binding</keyword>
<dbReference type="PROSITE" id="PS51471">
    <property type="entry name" value="FE2OG_OXY"/>
    <property type="match status" value="1"/>
</dbReference>
<dbReference type="Pfam" id="PF14226">
    <property type="entry name" value="DIOX_N"/>
    <property type="match status" value="1"/>
</dbReference>
<feature type="domain" description="Fe2OG dioxygenase" evidence="6">
    <location>
        <begin position="210"/>
        <end position="310"/>
    </location>
</feature>
<dbReference type="EMBL" id="KM507367">
    <property type="protein sequence ID" value="AJI44437.1"/>
    <property type="molecule type" value="mRNA"/>
</dbReference>
<protein>
    <submittedName>
        <fullName evidence="7">Oxoglutarate-dependent dioxygenase 3</fullName>
    </submittedName>
</protein>
<dbReference type="SUPFAM" id="SSF51197">
    <property type="entry name" value="Clavaminate synthase-like"/>
    <property type="match status" value="1"/>
</dbReference>
<organism evidence="7">
    <name type="scientific">Ocimum basilicum</name>
    <name type="common">Sweet basil</name>
    <dbReference type="NCBI Taxonomy" id="39350"/>
    <lineage>
        <taxon>Eukaryota</taxon>
        <taxon>Viridiplantae</taxon>
        <taxon>Streptophyta</taxon>
        <taxon>Embryophyta</taxon>
        <taxon>Tracheophyta</taxon>
        <taxon>Spermatophyta</taxon>
        <taxon>Magnoliopsida</taxon>
        <taxon>eudicotyledons</taxon>
        <taxon>Gunneridae</taxon>
        <taxon>Pentapetalae</taxon>
        <taxon>asterids</taxon>
        <taxon>lamiids</taxon>
        <taxon>Lamiales</taxon>
        <taxon>Lamiaceae</taxon>
        <taxon>Nepetoideae</taxon>
        <taxon>Ocimeae</taxon>
        <taxon>Ociminae</taxon>
        <taxon>Ocimum</taxon>
    </lineage>
</organism>
<dbReference type="InterPro" id="IPR026992">
    <property type="entry name" value="DIOX_N"/>
</dbReference>
<reference evidence="7" key="1">
    <citation type="journal article" date="2015" name="Plant Cell Physiol.">
        <title>Identification of a unique 2-oxoglutarate-dependent flavone 7-O-demethylase completes the elucidation of the lipophilic flavone network in basil.</title>
        <authorList>
            <person name="Berim A."/>
            <person name="Kim M.J."/>
            <person name="Gang D.R."/>
        </authorList>
    </citation>
    <scope>NUCLEOTIDE SEQUENCE</scope>
    <source>
        <tissue evidence="7">Peltate glandular trichome</tissue>
    </source>
</reference>
<dbReference type="InterPro" id="IPR044861">
    <property type="entry name" value="IPNS-like_FE2OG_OXY"/>
</dbReference>